<dbReference type="InterPro" id="IPR002669">
    <property type="entry name" value="UreD"/>
</dbReference>
<feature type="region of interest" description="Disordered" evidence="4">
    <location>
        <begin position="275"/>
        <end position="305"/>
    </location>
</feature>
<dbReference type="PANTHER" id="PTHR33643:SF1">
    <property type="entry name" value="UREASE ACCESSORY PROTEIN D"/>
    <property type="match status" value="1"/>
</dbReference>
<dbReference type="GO" id="GO:0016151">
    <property type="term" value="F:nickel cation binding"/>
    <property type="evidence" value="ECO:0007669"/>
    <property type="project" value="UniProtKB-UniRule"/>
</dbReference>
<comment type="subcellular location">
    <subcellularLocation>
        <location evidence="3">Cytoplasm</location>
    </subcellularLocation>
</comment>
<dbReference type="HAMAP" id="MF_01384">
    <property type="entry name" value="UreD"/>
    <property type="match status" value="1"/>
</dbReference>
<gene>
    <name evidence="3" type="primary">ureD</name>
    <name evidence="5" type="ORF">SAMN05660862_2606</name>
</gene>
<proteinExistence type="inferred from homology"/>
<accession>A0A1X7K7E1</accession>
<reference evidence="5 6" key="1">
    <citation type="submission" date="2017-04" db="EMBL/GenBank/DDBJ databases">
        <authorList>
            <person name="Afonso C.L."/>
            <person name="Miller P.J."/>
            <person name="Scott M.A."/>
            <person name="Spackman E."/>
            <person name="Goraichik I."/>
            <person name="Dimitrov K.M."/>
            <person name="Suarez D.L."/>
            <person name="Swayne D.E."/>
        </authorList>
    </citation>
    <scope>NUCLEOTIDE SEQUENCE [LARGE SCALE GENOMIC DNA]</scope>
    <source>
        <strain evidence="5 6">DSM 22418</strain>
    </source>
</reference>
<dbReference type="PANTHER" id="PTHR33643">
    <property type="entry name" value="UREASE ACCESSORY PROTEIN D"/>
    <property type="match status" value="1"/>
</dbReference>
<dbReference type="STRING" id="561061.SAMN05660862_2606"/>
<feature type="compositionally biased region" description="Basic and acidic residues" evidence="4">
    <location>
        <begin position="282"/>
        <end position="297"/>
    </location>
</feature>
<organism evidence="5 6">
    <name type="scientific">Sphingobacterium psychroaquaticum</name>
    <dbReference type="NCBI Taxonomy" id="561061"/>
    <lineage>
        <taxon>Bacteria</taxon>
        <taxon>Pseudomonadati</taxon>
        <taxon>Bacteroidota</taxon>
        <taxon>Sphingobacteriia</taxon>
        <taxon>Sphingobacteriales</taxon>
        <taxon>Sphingobacteriaceae</taxon>
        <taxon>Sphingobacterium</taxon>
    </lineage>
</organism>
<dbReference type="Pfam" id="PF01774">
    <property type="entry name" value="UreD"/>
    <property type="match status" value="1"/>
</dbReference>
<evidence type="ECO:0000256" key="2">
    <source>
        <dbReference type="ARBA" id="ARBA00023186"/>
    </source>
</evidence>
<evidence type="ECO:0000313" key="6">
    <source>
        <dbReference type="Proteomes" id="UP000192980"/>
    </source>
</evidence>
<keyword evidence="3" id="KW-0963">Cytoplasm</keyword>
<keyword evidence="6" id="KW-1185">Reference proteome</keyword>
<evidence type="ECO:0000313" key="5">
    <source>
        <dbReference type="EMBL" id="SMG36296.1"/>
    </source>
</evidence>
<keyword evidence="2 3" id="KW-0143">Chaperone</keyword>
<comment type="subunit">
    <text evidence="3">UreD, UreF and UreG form a complex that acts as a GTP-hydrolysis-dependent molecular chaperone, activating the urease apoprotein by helping to assemble the nickel containing metallocenter of UreC. The UreE protein probably delivers the nickel.</text>
</comment>
<dbReference type="RefSeq" id="WP_085473333.1">
    <property type="nucleotide sequence ID" value="NZ_FXAU01000004.1"/>
</dbReference>
<evidence type="ECO:0000256" key="4">
    <source>
        <dbReference type="SAM" id="MobiDB-lite"/>
    </source>
</evidence>
<name>A0A1X7K7E1_9SPHI</name>
<comment type="similarity">
    <text evidence="1 3">Belongs to the UreD family.</text>
</comment>
<comment type="function">
    <text evidence="3">Required for maturation of urease via the functional incorporation of the urease nickel metallocenter.</text>
</comment>
<sequence>MDSIIKINAEREERGTVLKESFHNAPYKLTHYGSAKAQDHLEMIVMSASPGILDRDSLLMDVHVKEDAYLKLFTQSFNKLHPMQYGASQNIDVRLAKGSVFQYVPHPVTPFKDSIFKTVNQIYMDADSTLIWGDIISAGRIYMNERFVFTKLHSITKIFKDGQLNFMDNQCLLPKEQPIEDLLFFEGYTHQATLLFSGPYAKDLKVELDEILTAEYADVMFGFTQCAEDTVLLRAMGSDGELLYNFLGMLAQMCWVFTQDQIQVQRTKSSIEQADPTTHVVAKADKPRAKTKPAMEKKRAKKKAA</sequence>
<evidence type="ECO:0000256" key="1">
    <source>
        <dbReference type="ARBA" id="ARBA00007177"/>
    </source>
</evidence>
<dbReference type="GO" id="GO:0005737">
    <property type="term" value="C:cytoplasm"/>
    <property type="evidence" value="ECO:0007669"/>
    <property type="project" value="UniProtKB-SubCell"/>
</dbReference>
<dbReference type="Proteomes" id="UP000192980">
    <property type="component" value="Unassembled WGS sequence"/>
</dbReference>
<dbReference type="OrthoDB" id="9807968at2"/>
<dbReference type="EMBL" id="FXAU01000004">
    <property type="protein sequence ID" value="SMG36296.1"/>
    <property type="molecule type" value="Genomic_DNA"/>
</dbReference>
<dbReference type="AlphaFoldDB" id="A0A1X7K7E1"/>
<evidence type="ECO:0000256" key="3">
    <source>
        <dbReference type="HAMAP-Rule" id="MF_01384"/>
    </source>
</evidence>
<keyword evidence="3" id="KW-0996">Nickel insertion</keyword>
<protein>
    <recommendedName>
        <fullName evidence="3">Urease accessory protein UreD</fullName>
    </recommendedName>
</protein>